<evidence type="ECO:0000256" key="4">
    <source>
        <dbReference type="ARBA" id="ARBA00022989"/>
    </source>
</evidence>
<evidence type="ECO:0000256" key="5">
    <source>
        <dbReference type="ARBA" id="ARBA00023136"/>
    </source>
</evidence>
<evidence type="ECO:0000256" key="1">
    <source>
        <dbReference type="ARBA" id="ARBA00004651"/>
    </source>
</evidence>
<dbReference type="EMBL" id="UGOD01000001">
    <property type="protein sequence ID" value="STX52917.1"/>
    <property type="molecule type" value="Genomic_DNA"/>
</dbReference>
<organism evidence="7 8">
    <name type="scientific">Legionella busanensis</name>
    <dbReference type="NCBI Taxonomy" id="190655"/>
    <lineage>
        <taxon>Bacteria</taxon>
        <taxon>Pseudomonadati</taxon>
        <taxon>Pseudomonadota</taxon>
        <taxon>Gammaproteobacteria</taxon>
        <taxon>Legionellales</taxon>
        <taxon>Legionellaceae</taxon>
        <taxon>Legionella</taxon>
    </lineage>
</organism>
<dbReference type="RefSeq" id="WP_176579744.1">
    <property type="nucleotide sequence ID" value="NZ_CAAAHP010000003.1"/>
</dbReference>
<feature type="transmembrane region" description="Helical" evidence="6">
    <location>
        <begin position="12"/>
        <end position="30"/>
    </location>
</feature>
<keyword evidence="2" id="KW-1003">Cell membrane</keyword>
<evidence type="ECO:0000256" key="2">
    <source>
        <dbReference type="ARBA" id="ARBA00022475"/>
    </source>
</evidence>
<dbReference type="GO" id="GO:0005886">
    <property type="term" value="C:plasma membrane"/>
    <property type="evidence" value="ECO:0007669"/>
    <property type="project" value="UniProtKB-SubCell"/>
</dbReference>
<sequence length="131" mass="14783">MKDEQGLSRIRRLLLVQLTVWAISVLGLLTALGKQAAFSAFLGGLVALLPSMVFAKKLFQYHGARAARQIVRSFYLGEFLKIISSIVLFTLVFIFFEVTPLAFFLTYIVVVMTHWFAPLLVDSKQNRPESD</sequence>
<feature type="transmembrane region" description="Helical" evidence="6">
    <location>
        <begin position="36"/>
        <end position="55"/>
    </location>
</feature>
<keyword evidence="3 6" id="KW-0812">Transmembrane</keyword>
<reference evidence="7 8" key="1">
    <citation type="submission" date="2018-06" db="EMBL/GenBank/DDBJ databases">
        <authorList>
            <consortium name="Pathogen Informatics"/>
            <person name="Doyle S."/>
        </authorList>
    </citation>
    <scope>NUCLEOTIDE SEQUENCE [LARGE SCALE GENOMIC DNA]</scope>
    <source>
        <strain evidence="7 8">NCTC13316</strain>
    </source>
</reference>
<accession>A0A378JPA5</accession>
<proteinExistence type="predicted"/>
<dbReference type="Proteomes" id="UP000254794">
    <property type="component" value="Unassembled WGS sequence"/>
</dbReference>
<dbReference type="InterPro" id="IPR005598">
    <property type="entry name" value="ATP_synth_I"/>
</dbReference>
<keyword evidence="8" id="KW-1185">Reference proteome</keyword>
<keyword evidence="4 6" id="KW-1133">Transmembrane helix</keyword>
<comment type="subcellular location">
    <subcellularLocation>
        <location evidence="1">Cell membrane</location>
        <topology evidence="1">Multi-pass membrane protein</topology>
    </subcellularLocation>
</comment>
<evidence type="ECO:0000313" key="8">
    <source>
        <dbReference type="Proteomes" id="UP000254794"/>
    </source>
</evidence>
<feature type="transmembrane region" description="Helical" evidence="6">
    <location>
        <begin position="102"/>
        <end position="121"/>
    </location>
</feature>
<dbReference type="AlphaFoldDB" id="A0A378JPA5"/>
<evidence type="ECO:0000313" key="7">
    <source>
        <dbReference type="EMBL" id="STX52917.1"/>
    </source>
</evidence>
<feature type="transmembrane region" description="Helical" evidence="6">
    <location>
        <begin position="75"/>
        <end position="96"/>
    </location>
</feature>
<name>A0A378JPA5_9GAMM</name>
<protein>
    <submittedName>
        <fullName evidence="7">ATP synthase subunit I</fullName>
    </submittedName>
</protein>
<evidence type="ECO:0000256" key="6">
    <source>
        <dbReference type="SAM" id="Phobius"/>
    </source>
</evidence>
<gene>
    <name evidence="7" type="primary">atpI</name>
    <name evidence="7" type="ORF">NCTC13316_03043</name>
</gene>
<dbReference type="Pfam" id="PF03899">
    <property type="entry name" value="ATP-synt_I"/>
    <property type="match status" value="1"/>
</dbReference>
<keyword evidence="5 6" id="KW-0472">Membrane</keyword>
<evidence type="ECO:0000256" key="3">
    <source>
        <dbReference type="ARBA" id="ARBA00022692"/>
    </source>
</evidence>